<feature type="transmembrane region" description="Helical" evidence="7">
    <location>
        <begin position="59"/>
        <end position="77"/>
    </location>
</feature>
<evidence type="ECO:0000256" key="1">
    <source>
        <dbReference type="ARBA" id="ARBA00004651"/>
    </source>
</evidence>
<gene>
    <name evidence="8" type="ORF">CLV98_101623</name>
</gene>
<evidence type="ECO:0000256" key="6">
    <source>
        <dbReference type="ARBA" id="ARBA00023136"/>
    </source>
</evidence>
<feature type="transmembrane region" description="Helical" evidence="7">
    <location>
        <begin position="84"/>
        <end position="105"/>
    </location>
</feature>
<accession>A0A316AT05</accession>
<keyword evidence="5 7" id="KW-1133">Transmembrane helix</keyword>
<organism evidence="8 9">
    <name type="scientific">Dyadobacter jejuensis</name>
    <dbReference type="NCBI Taxonomy" id="1082580"/>
    <lineage>
        <taxon>Bacteria</taxon>
        <taxon>Pseudomonadati</taxon>
        <taxon>Bacteroidota</taxon>
        <taxon>Cytophagia</taxon>
        <taxon>Cytophagales</taxon>
        <taxon>Spirosomataceae</taxon>
        <taxon>Dyadobacter</taxon>
    </lineage>
</organism>
<sequence length="145" mass="15957">MMIKNFFAPGQASKQVDIGLFILRVGISILMMGHGFQKLSRYLEGNTAFADPIGIGSEATLILAIFVEMIGSILLILGLFTRAVLLFLGSTMLVVTFIVHAADPFKVKELAIAFLLVYLVMFITGPGQYSIDQKLYGKKFRISSF</sequence>
<protein>
    <submittedName>
        <fullName evidence="8">Putative oxidoreductase</fullName>
    </submittedName>
</protein>
<keyword evidence="4 7" id="KW-0812">Transmembrane</keyword>
<evidence type="ECO:0000256" key="7">
    <source>
        <dbReference type="SAM" id="Phobius"/>
    </source>
</evidence>
<keyword evidence="9" id="KW-1185">Reference proteome</keyword>
<name>A0A316AT05_9BACT</name>
<evidence type="ECO:0000313" key="8">
    <source>
        <dbReference type="EMBL" id="PWJ60439.1"/>
    </source>
</evidence>
<feature type="transmembrane region" description="Helical" evidence="7">
    <location>
        <begin position="111"/>
        <end position="131"/>
    </location>
</feature>
<evidence type="ECO:0000256" key="4">
    <source>
        <dbReference type="ARBA" id="ARBA00022692"/>
    </source>
</evidence>
<keyword evidence="6 7" id="KW-0472">Membrane</keyword>
<reference evidence="8 9" key="1">
    <citation type="submission" date="2018-03" db="EMBL/GenBank/DDBJ databases">
        <title>Genomic Encyclopedia of Archaeal and Bacterial Type Strains, Phase II (KMG-II): from individual species to whole genera.</title>
        <authorList>
            <person name="Goeker M."/>
        </authorList>
    </citation>
    <scope>NUCLEOTIDE SEQUENCE [LARGE SCALE GENOMIC DNA]</scope>
    <source>
        <strain evidence="8 9">DSM 100346</strain>
    </source>
</reference>
<feature type="transmembrane region" description="Helical" evidence="7">
    <location>
        <begin position="21"/>
        <end position="39"/>
    </location>
</feature>
<dbReference type="AlphaFoldDB" id="A0A316AT05"/>
<evidence type="ECO:0000313" key="9">
    <source>
        <dbReference type="Proteomes" id="UP000245880"/>
    </source>
</evidence>
<dbReference type="InterPro" id="IPR032808">
    <property type="entry name" value="DoxX"/>
</dbReference>
<dbReference type="PANTHER" id="PTHR33452">
    <property type="entry name" value="OXIDOREDUCTASE CATD-RELATED"/>
    <property type="match status" value="1"/>
</dbReference>
<dbReference type="GO" id="GO:0005886">
    <property type="term" value="C:plasma membrane"/>
    <property type="evidence" value="ECO:0007669"/>
    <property type="project" value="UniProtKB-SubCell"/>
</dbReference>
<evidence type="ECO:0000256" key="5">
    <source>
        <dbReference type="ARBA" id="ARBA00022989"/>
    </source>
</evidence>
<comment type="similarity">
    <text evidence="2">Belongs to the DoxX family.</text>
</comment>
<dbReference type="Proteomes" id="UP000245880">
    <property type="component" value="Unassembled WGS sequence"/>
</dbReference>
<dbReference type="RefSeq" id="WP_229203174.1">
    <property type="nucleotide sequence ID" value="NZ_QGDT01000001.1"/>
</dbReference>
<comment type="subcellular location">
    <subcellularLocation>
        <location evidence="1">Cell membrane</location>
        <topology evidence="1">Multi-pass membrane protein</topology>
    </subcellularLocation>
</comment>
<dbReference type="PANTHER" id="PTHR33452:SF1">
    <property type="entry name" value="INNER MEMBRANE PROTEIN YPHA-RELATED"/>
    <property type="match status" value="1"/>
</dbReference>
<evidence type="ECO:0000256" key="2">
    <source>
        <dbReference type="ARBA" id="ARBA00006679"/>
    </source>
</evidence>
<keyword evidence="3" id="KW-1003">Cell membrane</keyword>
<dbReference type="InterPro" id="IPR051907">
    <property type="entry name" value="DoxX-like_oxidoreductase"/>
</dbReference>
<dbReference type="Pfam" id="PF07681">
    <property type="entry name" value="DoxX"/>
    <property type="match status" value="1"/>
</dbReference>
<comment type="caution">
    <text evidence="8">The sequence shown here is derived from an EMBL/GenBank/DDBJ whole genome shotgun (WGS) entry which is preliminary data.</text>
</comment>
<dbReference type="EMBL" id="QGDT01000001">
    <property type="protein sequence ID" value="PWJ60439.1"/>
    <property type="molecule type" value="Genomic_DNA"/>
</dbReference>
<proteinExistence type="inferred from homology"/>
<evidence type="ECO:0000256" key="3">
    <source>
        <dbReference type="ARBA" id="ARBA00022475"/>
    </source>
</evidence>